<evidence type="ECO:0000313" key="2">
    <source>
        <dbReference type="EMBL" id="KAL3792865.1"/>
    </source>
</evidence>
<reference evidence="2 3" key="1">
    <citation type="journal article" date="2020" name="G3 (Bethesda)">
        <title>Improved Reference Genome for Cyclotella cryptica CCMP332, a Model for Cell Wall Morphogenesis, Salinity Adaptation, and Lipid Production in Diatoms (Bacillariophyta).</title>
        <authorList>
            <person name="Roberts W.R."/>
            <person name="Downey K.M."/>
            <person name="Ruck E.C."/>
            <person name="Traller J.C."/>
            <person name="Alverson A.J."/>
        </authorList>
    </citation>
    <scope>NUCLEOTIDE SEQUENCE [LARGE SCALE GENOMIC DNA]</scope>
    <source>
        <strain evidence="2 3">CCMP332</strain>
    </source>
</reference>
<gene>
    <name evidence="2" type="ORF">HJC23_004790</name>
</gene>
<protein>
    <submittedName>
        <fullName evidence="2">Uncharacterized protein</fullName>
    </submittedName>
</protein>
<comment type="caution">
    <text evidence="2">The sequence shown here is derived from an EMBL/GenBank/DDBJ whole genome shotgun (WGS) entry which is preliminary data.</text>
</comment>
<proteinExistence type="predicted"/>
<dbReference type="AlphaFoldDB" id="A0ABD3PXN3"/>
<name>A0ABD3PXN3_9STRA</name>
<evidence type="ECO:0000256" key="1">
    <source>
        <dbReference type="SAM" id="MobiDB-lite"/>
    </source>
</evidence>
<sequence>MTGAASQERRDQGGKFRRGGFRSRASNATEGQYYHWLDPESRRNYGQHSMPHSDQGHGILSIITANCLPSSHASNNNESHTRRTFMPVLLLSLVLYGSISMIFDISNSISSLHKSTVTKQFQTSDRFHGGFVSVYSRSAQSYNVDKKANIGSSSNMSMLRSALSVDLTSQATNIDKNNPTTADVPLLTEQILSTTFQHVLEYSKHDSPYENEVPFFWTTGTTSDPLFQNMLKCFPNVVQASGGKIIGIAGEEALRKFPTELKLLQKNSQNSATVADGGKYVNVDLFTPEGVERAANLHLLFPSAQYPLIHERDYGDAISFVSDRTMTETSNAESSNVTAYSRILASNQVQLLVSPFLTEVASGLFASPTGMKNGEMPPPKARIHSIMLPTSNRIRAYHQMHSSNGGSGTFLEFITSPSIFVNNYMTRVLSGQWVEGTPVTEVHLEVAKNVISRKIHLWPNRGVQDMITFWAQVYGWQEGQVRFRESIMQNFQQQPENQMPTGLACMFPPPDPNLPPPVRVPPPAPTDLEVEINRILTERNALDEQLFAYVVQLYDSWMARS</sequence>
<evidence type="ECO:0000313" key="3">
    <source>
        <dbReference type="Proteomes" id="UP001516023"/>
    </source>
</evidence>
<keyword evidence="3" id="KW-1185">Reference proteome</keyword>
<dbReference type="Proteomes" id="UP001516023">
    <property type="component" value="Unassembled WGS sequence"/>
</dbReference>
<organism evidence="2 3">
    <name type="scientific">Cyclotella cryptica</name>
    <dbReference type="NCBI Taxonomy" id="29204"/>
    <lineage>
        <taxon>Eukaryota</taxon>
        <taxon>Sar</taxon>
        <taxon>Stramenopiles</taxon>
        <taxon>Ochrophyta</taxon>
        <taxon>Bacillariophyta</taxon>
        <taxon>Coscinodiscophyceae</taxon>
        <taxon>Thalassiosirophycidae</taxon>
        <taxon>Stephanodiscales</taxon>
        <taxon>Stephanodiscaceae</taxon>
        <taxon>Cyclotella</taxon>
    </lineage>
</organism>
<dbReference type="PANTHER" id="PTHR32301">
    <property type="entry name" value="COUNTIN RECEPTOR CNR3-RELATED"/>
    <property type="match status" value="1"/>
</dbReference>
<dbReference type="InterPro" id="IPR053259">
    <property type="entry name" value="Golvesin-related_Golgi"/>
</dbReference>
<dbReference type="PANTHER" id="PTHR32301:SF6">
    <property type="entry name" value="GOLVESIN-RELATED"/>
    <property type="match status" value="1"/>
</dbReference>
<accession>A0ABD3PXN3</accession>
<feature type="region of interest" description="Disordered" evidence="1">
    <location>
        <begin position="1"/>
        <end position="22"/>
    </location>
</feature>
<dbReference type="EMBL" id="JABMIG020000097">
    <property type="protein sequence ID" value="KAL3792865.1"/>
    <property type="molecule type" value="Genomic_DNA"/>
</dbReference>